<dbReference type="EMBL" id="BSTX01000001">
    <property type="protein sequence ID" value="GLZ76048.1"/>
    <property type="molecule type" value="Genomic_DNA"/>
</dbReference>
<keyword evidence="5" id="KW-1185">Reference proteome</keyword>
<sequence length="305" mass="30940">MISTLRTTLAVAAIGVLGALAATAPASAEEGGLSMTGTSTVDGPVTLLVENVGSHAATLTGVAAPAGFRCADEPRRLEPGAHATLTCESDRDLTGPSEFRLGTVVDGTARTLRAVVDPPAASHSDEAASSPLLYIDVSADKTQVAPGELVTYTINVEYRGKDFTIRNVVVRSPDVRQCDKDLGDMPPGDKRTFTCSATAPSATFTVRVRVRGYDSGGGVIAAHDNDIVIHVVQHGPGHTPTPTPSKSTGSESSPTPGGTTSTPAGRGPGLAVTGGTAVILASIGGLLLAGGAGLWLLARRRRATG</sequence>
<evidence type="ECO:0000256" key="2">
    <source>
        <dbReference type="SAM" id="Phobius"/>
    </source>
</evidence>
<keyword evidence="2" id="KW-0472">Membrane</keyword>
<reference evidence="4" key="1">
    <citation type="submission" date="2023-03" db="EMBL/GenBank/DDBJ databases">
        <title>Actinorhabdospora filicis NBRC 111898.</title>
        <authorList>
            <person name="Ichikawa N."/>
            <person name="Sato H."/>
            <person name="Tonouchi N."/>
        </authorList>
    </citation>
    <scope>NUCLEOTIDE SEQUENCE</scope>
    <source>
        <strain evidence="4">NBRC 111898</strain>
    </source>
</reference>
<evidence type="ECO:0000313" key="4">
    <source>
        <dbReference type="EMBL" id="GLZ76048.1"/>
    </source>
</evidence>
<gene>
    <name evidence="4" type="ORF">Afil01_08550</name>
</gene>
<proteinExistence type="predicted"/>
<feature type="signal peptide" evidence="3">
    <location>
        <begin position="1"/>
        <end position="28"/>
    </location>
</feature>
<feature type="region of interest" description="Disordered" evidence="1">
    <location>
        <begin position="232"/>
        <end position="269"/>
    </location>
</feature>
<feature type="chain" id="PRO_5040945006" description="DUF11 domain-containing protein" evidence="3">
    <location>
        <begin position="29"/>
        <end position="305"/>
    </location>
</feature>
<keyword evidence="3" id="KW-0732">Signal</keyword>
<evidence type="ECO:0000256" key="1">
    <source>
        <dbReference type="SAM" id="MobiDB-lite"/>
    </source>
</evidence>
<evidence type="ECO:0000313" key="5">
    <source>
        <dbReference type="Proteomes" id="UP001165079"/>
    </source>
</evidence>
<dbReference type="NCBIfam" id="TIGR01167">
    <property type="entry name" value="LPXTG_anchor"/>
    <property type="match status" value="1"/>
</dbReference>
<dbReference type="GO" id="GO:0005975">
    <property type="term" value="P:carbohydrate metabolic process"/>
    <property type="evidence" value="ECO:0007669"/>
    <property type="project" value="UniProtKB-ARBA"/>
</dbReference>
<feature type="compositionally biased region" description="Low complexity" evidence="1">
    <location>
        <begin position="235"/>
        <end position="265"/>
    </location>
</feature>
<dbReference type="InterPro" id="IPR013783">
    <property type="entry name" value="Ig-like_fold"/>
</dbReference>
<keyword evidence="2" id="KW-1133">Transmembrane helix</keyword>
<organism evidence="4 5">
    <name type="scientific">Actinorhabdospora filicis</name>
    <dbReference type="NCBI Taxonomy" id="1785913"/>
    <lineage>
        <taxon>Bacteria</taxon>
        <taxon>Bacillati</taxon>
        <taxon>Actinomycetota</taxon>
        <taxon>Actinomycetes</taxon>
        <taxon>Micromonosporales</taxon>
        <taxon>Micromonosporaceae</taxon>
        <taxon>Actinorhabdospora</taxon>
    </lineage>
</organism>
<dbReference type="Gene3D" id="2.60.40.10">
    <property type="entry name" value="Immunoglobulins"/>
    <property type="match status" value="1"/>
</dbReference>
<feature type="transmembrane region" description="Helical" evidence="2">
    <location>
        <begin position="277"/>
        <end position="298"/>
    </location>
</feature>
<name>A0A9W6SHE8_9ACTN</name>
<evidence type="ECO:0008006" key="6">
    <source>
        <dbReference type="Google" id="ProtNLM"/>
    </source>
</evidence>
<protein>
    <recommendedName>
        <fullName evidence="6">DUF11 domain-containing protein</fullName>
    </recommendedName>
</protein>
<comment type="caution">
    <text evidence="4">The sequence shown here is derived from an EMBL/GenBank/DDBJ whole genome shotgun (WGS) entry which is preliminary data.</text>
</comment>
<dbReference type="Proteomes" id="UP001165079">
    <property type="component" value="Unassembled WGS sequence"/>
</dbReference>
<accession>A0A9W6SHE8</accession>
<dbReference type="AlphaFoldDB" id="A0A9W6SHE8"/>
<keyword evidence="2" id="KW-0812">Transmembrane</keyword>
<evidence type="ECO:0000256" key="3">
    <source>
        <dbReference type="SAM" id="SignalP"/>
    </source>
</evidence>